<evidence type="ECO:0000256" key="1">
    <source>
        <dbReference type="SAM" id="Phobius"/>
    </source>
</evidence>
<dbReference type="Proteomes" id="UP001078443">
    <property type="component" value="Unassembled WGS sequence"/>
</dbReference>
<name>A0ABT4D6H4_9CLOT</name>
<comment type="caution">
    <text evidence="3">The sequence shown here is derived from an EMBL/GenBank/DDBJ whole genome shotgun (WGS) entry which is preliminary data.</text>
</comment>
<protein>
    <submittedName>
        <fullName evidence="3">YcxB family protein</fullName>
    </submittedName>
</protein>
<feature type="transmembrane region" description="Helical" evidence="1">
    <location>
        <begin position="54"/>
        <end position="74"/>
    </location>
</feature>
<feature type="transmembrane region" description="Helical" evidence="1">
    <location>
        <begin position="30"/>
        <end position="48"/>
    </location>
</feature>
<dbReference type="RefSeq" id="WP_268042424.1">
    <property type="nucleotide sequence ID" value="NZ_JAPQER010000011.1"/>
</dbReference>
<gene>
    <name evidence="3" type="ORF">OW763_15780</name>
</gene>
<evidence type="ECO:0000259" key="2">
    <source>
        <dbReference type="Pfam" id="PF14317"/>
    </source>
</evidence>
<evidence type="ECO:0000313" key="3">
    <source>
        <dbReference type="EMBL" id="MCY6485780.1"/>
    </source>
</evidence>
<evidence type="ECO:0000313" key="4">
    <source>
        <dbReference type="Proteomes" id="UP001078443"/>
    </source>
</evidence>
<accession>A0ABT4D6H4</accession>
<dbReference type="EMBL" id="JAPQER010000011">
    <property type="protein sequence ID" value="MCY6485780.1"/>
    <property type="molecule type" value="Genomic_DNA"/>
</dbReference>
<keyword evidence="1" id="KW-0472">Membrane</keyword>
<keyword evidence="4" id="KW-1185">Reference proteome</keyword>
<proteinExistence type="predicted"/>
<reference evidence="3" key="1">
    <citation type="submission" date="2022-12" db="EMBL/GenBank/DDBJ databases">
        <authorList>
            <person name="Wang J."/>
        </authorList>
    </citation>
    <scope>NUCLEOTIDE SEQUENCE</scope>
    <source>
        <strain evidence="3">HY-45-18</strain>
    </source>
</reference>
<dbReference type="InterPro" id="IPR025588">
    <property type="entry name" value="YcxB-like_C"/>
</dbReference>
<feature type="domain" description="YcxB-like C-terminal" evidence="2">
    <location>
        <begin position="107"/>
        <end position="167"/>
    </location>
</feature>
<keyword evidence="1" id="KW-0812">Transmembrane</keyword>
<dbReference type="Pfam" id="PF14317">
    <property type="entry name" value="YcxB"/>
    <property type="match status" value="1"/>
</dbReference>
<organism evidence="3 4">
    <name type="scientific">Clostridium aestuarii</name>
    <dbReference type="NCBI Taxonomy" id="338193"/>
    <lineage>
        <taxon>Bacteria</taxon>
        <taxon>Bacillati</taxon>
        <taxon>Bacillota</taxon>
        <taxon>Clostridia</taxon>
        <taxon>Eubacteriales</taxon>
        <taxon>Clostridiaceae</taxon>
        <taxon>Clostridium</taxon>
    </lineage>
</organism>
<keyword evidence="1" id="KW-1133">Transmembrane helix</keyword>
<sequence>MEIQYELIEEDYIDFNMYHMDNSPTVKRSIFIQRYIISIVFLIAPFIVEKVSEPTLIYWLIVFGITYILWVVFYPKYYKSRVKKNIGKMFNEGKNVNILGSRSLSVTEEGITSVNNSGESKTNWSSVEKITETKKHIYIYISAINAYIIPVRAFKNENEKGEFLNILKQYTTINEIDN</sequence>